<accession>A0A1I4E7M8</accession>
<dbReference type="EMBL" id="FOSL01000023">
    <property type="protein sequence ID" value="SFL01834.1"/>
    <property type="molecule type" value="Genomic_DNA"/>
</dbReference>
<dbReference type="Proteomes" id="UP000323300">
    <property type="component" value="Unassembled WGS sequence"/>
</dbReference>
<evidence type="ECO:0000313" key="2">
    <source>
        <dbReference type="Proteomes" id="UP000323300"/>
    </source>
</evidence>
<gene>
    <name evidence="1" type="ORF">SAMN04488498_12383</name>
</gene>
<sequence>MTETEILAEHHRRMASLTALQAEIIDIQAGCKADNLTEKGLARINERLDAVKIKLRVFT</sequence>
<dbReference type="AlphaFoldDB" id="A0A1I4E7M8"/>
<protein>
    <submittedName>
        <fullName evidence="1">Uncharacterized protein</fullName>
    </submittedName>
</protein>
<reference evidence="1 2" key="1">
    <citation type="submission" date="2016-10" db="EMBL/GenBank/DDBJ databases">
        <authorList>
            <person name="Varghese N."/>
            <person name="Submissions S."/>
        </authorList>
    </citation>
    <scope>NUCLEOTIDE SEQUENCE [LARGE SCALE GENOMIC DNA]</scope>
    <source>
        <strain evidence="1 2">DSM 21822</strain>
    </source>
</reference>
<proteinExistence type="predicted"/>
<keyword evidence="2" id="KW-1185">Reference proteome</keyword>
<evidence type="ECO:0000313" key="1">
    <source>
        <dbReference type="EMBL" id="SFL01834.1"/>
    </source>
</evidence>
<name>A0A1I4E7M8_9HYPH</name>
<organism evidence="1 2">
    <name type="scientific">Neomesorhizobium albiziae</name>
    <dbReference type="NCBI Taxonomy" id="335020"/>
    <lineage>
        <taxon>Bacteria</taxon>
        <taxon>Pseudomonadati</taxon>
        <taxon>Pseudomonadota</taxon>
        <taxon>Alphaproteobacteria</taxon>
        <taxon>Hyphomicrobiales</taxon>
        <taxon>Phyllobacteriaceae</taxon>
        <taxon>Neomesorhizobium</taxon>
    </lineage>
</organism>
<dbReference type="RefSeq" id="WP_149763061.1">
    <property type="nucleotide sequence ID" value="NZ_BSPE01000066.1"/>
</dbReference>